<dbReference type="InterPro" id="IPR000873">
    <property type="entry name" value="AMP-dep_synth/lig_dom"/>
</dbReference>
<name>A0ABU2WN67_9GAMM</name>
<dbReference type="PANTHER" id="PTHR43201">
    <property type="entry name" value="ACYL-COA SYNTHETASE"/>
    <property type="match status" value="1"/>
</dbReference>
<comment type="caution">
    <text evidence="5">The sequence shown here is derived from an EMBL/GenBank/DDBJ whole genome shotgun (WGS) entry which is preliminary data.</text>
</comment>
<evidence type="ECO:0000256" key="2">
    <source>
        <dbReference type="ARBA" id="ARBA00022598"/>
    </source>
</evidence>
<dbReference type="Gene3D" id="3.30.300.30">
    <property type="match status" value="1"/>
</dbReference>
<organism evidence="5 6">
    <name type="scientific">Banduia mediterranea</name>
    <dbReference type="NCBI Taxonomy" id="3075609"/>
    <lineage>
        <taxon>Bacteria</taxon>
        <taxon>Pseudomonadati</taxon>
        <taxon>Pseudomonadota</taxon>
        <taxon>Gammaproteobacteria</taxon>
        <taxon>Nevskiales</taxon>
        <taxon>Algiphilaceae</taxon>
        <taxon>Banduia</taxon>
    </lineage>
</organism>
<reference evidence="5 6" key="1">
    <citation type="submission" date="2023-09" db="EMBL/GenBank/DDBJ databases">
        <authorList>
            <person name="Rey-Velasco X."/>
        </authorList>
    </citation>
    <scope>NUCLEOTIDE SEQUENCE [LARGE SCALE GENOMIC DNA]</scope>
    <source>
        <strain evidence="5 6">W345</strain>
    </source>
</reference>
<evidence type="ECO:0000259" key="4">
    <source>
        <dbReference type="Pfam" id="PF13193"/>
    </source>
</evidence>
<feature type="domain" description="AMP-binding enzyme C-terminal" evidence="4">
    <location>
        <begin position="456"/>
        <end position="532"/>
    </location>
</feature>
<feature type="domain" description="AMP-dependent synthetase/ligase" evidence="3">
    <location>
        <begin position="31"/>
        <end position="407"/>
    </location>
</feature>
<dbReference type="InterPro" id="IPR025110">
    <property type="entry name" value="AMP-bd_C"/>
</dbReference>
<dbReference type="RefSeq" id="WP_311366702.1">
    <property type="nucleotide sequence ID" value="NZ_JAVRIC010000051.1"/>
</dbReference>
<keyword evidence="2 5" id="KW-0436">Ligase</keyword>
<dbReference type="PANTHER" id="PTHR43201:SF5">
    <property type="entry name" value="MEDIUM-CHAIN ACYL-COA LIGASE ACSF2, MITOCHONDRIAL"/>
    <property type="match status" value="1"/>
</dbReference>
<dbReference type="SUPFAM" id="SSF56801">
    <property type="entry name" value="Acetyl-CoA synthetase-like"/>
    <property type="match status" value="1"/>
</dbReference>
<sequence>MIEPQLSPQLVQQARASGHWHNKTLLDFLDEVAPGRLDKVAVTDLNSMTGQATTLSYRQLLRLSKRIALGLAALGVERGDVVSYQLPNWWQFVALHLACLRIGAVTNPVMPIFRHRELTFMLGLAESKVMIAPREFRGCDHAAMLREIQPALPQLKHIFAIGGEGEMSFEKHFIERRWEQETPNAEQLFAERRLRPDEVLQLLYTSGTTGEPKGALHTSNTHFANIVEIVKRCGLTAEHVCFMPSPMAHQTGFAIGMELPLMLGAKMVLQDIWEPKLGLTRIQDEGVTFMMAATPFLADLTDHPDLPRYDISTLGVFISAGAPIPRTLVERATERLKAHIVSAWGMTENILVTGTRLDDVPEKVFGTDGVPVPGMEIRVVDASGQALAVDQEGELQSRGPSHFVGYLKRPERYDMDAQGWFKTGDLARIDTDGYVRITGRAKDIIIRGGENVPVVEVEQMLHRHPAIQMAAVVGVPDARLGERAVAYVTLKPGHGLTLDQMKHFLEEQRITKQYWPETLNILDDLPCTPSGKIQKFRLREMARGENQG</sequence>
<dbReference type="Proteomes" id="UP001254608">
    <property type="component" value="Unassembled WGS sequence"/>
</dbReference>
<evidence type="ECO:0000256" key="1">
    <source>
        <dbReference type="ARBA" id="ARBA00006432"/>
    </source>
</evidence>
<dbReference type="InterPro" id="IPR045851">
    <property type="entry name" value="AMP-bd_C_sf"/>
</dbReference>
<dbReference type="Pfam" id="PF13193">
    <property type="entry name" value="AMP-binding_C"/>
    <property type="match status" value="1"/>
</dbReference>
<evidence type="ECO:0000259" key="3">
    <source>
        <dbReference type="Pfam" id="PF00501"/>
    </source>
</evidence>
<dbReference type="InterPro" id="IPR020845">
    <property type="entry name" value="AMP-binding_CS"/>
</dbReference>
<dbReference type="EMBL" id="JAVRIC010000051">
    <property type="protein sequence ID" value="MDT0499292.1"/>
    <property type="molecule type" value="Genomic_DNA"/>
</dbReference>
<dbReference type="Pfam" id="PF00501">
    <property type="entry name" value="AMP-binding"/>
    <property type="match status" value="1"/>
</dbReference>
<accession>A0ABU2WN67</accession>
<proteinExistence type="inferred from homology"/>
<dbReference type="Gene3D" id="2.30.38.10">
    <property type="entry name" value="Luciferase, Domain 3"/>
    <property type="match status" value="1"/>
</dbReference>
<dbReference type="PROSITE" id="PS00455">
    <property type="entry name" value="AMP_BINDING"/>
    <property type="match status" value="1"/>
</dbReference>
<protein>
    <submittedName>
        <fullName evidence="5">Cyclohexanecarboxylate-CoA ligase</fullName>
    </submittedName>
</protein>
<dbReference type="Gene3D" id="3.40.50.980">
    <property type="match status" value="2"/>
</dbReference>
<keyword evidence="6" id="KW-1185">Reference proteome</keyword>
<dbReference type="GO" id="GO:0016874">
    <property type="term" value="F:ligase activity"/>
    <property type="evidence" value="ECO:0007669"/>
    <property type="project" value="UniProtKB-KW"/>
</dbReference>
<evidence type="ECO:0000313" key="5">
    <source>
        <dbReference type="EMBL" id="MDT0499292.1"/>
    </source>
</evidence>
<evidence type="ECO:0000313" key="6">
    <source>
        <dbReference type="Proteomes" id="UP001254608"/>
    </source>
</evidence>
<gene>
    <name evidence="5" type="ORF">RM530_18275</name>
</gene>
<comment type="similarity">
    <text evidence="1">Belongs to the ATP-dependent AMP-binding enzyme family.</text>
</comment>